<feature type="region of interest" description="Disordered" evidence="1">
    <location>
        <begin position="628"/>
        <end position="658"/>
    </location>
</feature>
<name>A0A1X1Z2R2_9MYCO</name>
<dbReference type="InterPro" id="IPR018702">
    <property type="entry name" value="DUF2207"/>
</dbReference>
<reference evidence="5 6" key="1">
    <citation type="submission" date="2016-01" db="EMBL/GenBank/DDBJ databases">
        <title>The new phylogeny of the genus Mycobacterium.</title>
        <authorList>
            <person name="Tarcisio F."/>
            <person name="Conor M."/>
            <person name="Antonella G."/>
            <person name="Elisabetta G."/>
            <person name="Giulia F.S."/>
            <person name="Sara T."/>
            <person name="Anna F."/>
            <person name="Clotilde B."/>
            <person name="Roberto B."/>
            <person name="Veronica D.S."/>
            <person name="Fabio R."/>
            <person name="Monica P."/>
            <person name="Olivier J."/>
            <person name="Enrico T."/>
            <person name="Nicola S."/>
        </authorList>
    </citation>
    <scope>NUCLEOTIDE SEQUENCE [LARGE SCALE GENOMIC DNA]</scope>
    <source>
        <strain evidence="5 6">DSM 44803</strain>
    </source>
</reference>
<evidence type="ECO:0000259" key="3">
    <source>
        <dbReference type="Pfam" id="PF09972"/>
    </source>
</evidence>
<feature type="transmembrane region" description="Helical" evidence="2">
    <location>
        <begin position="318"/>
        <end position="338"/>
    </location>
</feature>
<dbReference type="InterPro" id="IPR048389">
    <property type="entry name" value="YciQ-like_C"/>
</dbReference>
<organism evidence="5 6">
    <name type="scientific">Mycobacterium nebraskense</name>
    <dbReference type="NCBI Taxonomy" id="244292"/>
    <lineage>
        <taxon>Bacteria</taxon>
        <taxon>Bacillati</taxon>
        <taxon>Actinomycetota</taxon>
        <taxon>Actinomycetes</taxon>
        <taxon>Mycobacteriales</taxon>
        <taxon>Mycobacteriaceae</taxon>
        <taxon>Mycobacterium</taxon>
    </lineage>
</organism>
<dbReference type="STRING" id="244292.ABW17_12610"/>
<keyword evidence="2" id="KW-1133">Transmembrane helix</keyword>
<feature type="domain" description="DUF2207" evidence="3">
    <location>
        <begin position="96"/>
        <end position="292"/>
    </location>
</feature>
<dbReference type="Pfam" id="PF09972">
    <property type="entry name" value="DUF2207"/>
    <property type="match status" value="1"/>
</dbReference>
<evidence type="ECO:0008006" key="7">
    <source>
        <dbReference type="Google" id="ProtNLM"/>
    </source>
</evidence>
<feature type="transmembrane region" description="Helical" evidence="2">
    <location>
        <begin position="57"/>
        <end position="76"/>
    </location>
</feature>
<proteinExistence type="predicted"/>
<dbReference type="EMBL" id="LQPH01000151">
    <property type="protein sequence ID" value="ORW17594.1"/>
    <property type="molecule type" value="Genomic_DNA"/>
</dbReference>
<evidence type="ECO:0000313" key="6">
    <source>
        <dbReference type="Proteomes" id="UP000193781"/>
    </source>
</evidence>
<gene>
    <name evidence="5" type="ORF">AWC17_12290</name>
</gene>
<keyword evidence="2" id="KW-0472">Membrane</keyword>
<feature type="transmembrane region" description="Helical" evidence="2">
    <location>
        <begin position="474"/>
        <end position="494"/>
    </location>
</feature>
<feature type="compositionally biased region" description="Gly residues" evidence="1">
    <location>
        <begin position="645"/>
        <end position="658"/>
    </location>
</feature>
<keyword evidence="2" id="KW-0812">Transmembrane</keyword>
<sequence length="658" mass="69372">MTRRCRHFPLTPIPGRSSANSCENRRVLCTGGSHLEEPVAMKAFRRLFSVRTATGKLVFSALLIALSCLGLFWPLAQQSASSRSGTTEAPVDWQSEIKDYAATYRVAADGHVAATEVLTVQLGANRHGIFRFFPVADPTDPHARMVPSISDITMDDRAVPVSYEWRDSRRVYVARIGDPNATVSPGLHTYAISYTVDGGLVRPPTAPGHFTNHAGVNSTTPTASFYYNVVGFWTMRIGAAHVSIDLPGPSGSTQCAADDTGATPCAITGAGTDHVTVTTAGLPPQNPVTVRIDLPVPLPHRATLPWTVRFDKTFSRSLPAAGLVALLSVLAALGGYLWDRRSREASPGTPVLYVPPDGLGPAQTAYIVTEGVGDHALVATLLYMAERRLVRLDRAGSTRWTVTGLATPEQWAAADPVTREVGDALGVTTAGAKFSLTGSQTAGSKLSKATDRLVSSCRSWARTQGLMVTVGAEWAGRLLVIACLVLAIVGFAGAFTWTMWGLPFAAFALGGIGLLASGVGTRRTPSGRRMWSRAAGFRRLLATPSAEDRFDYSAHRDLFVSYIPYAVAFGVAEAWAAKYRAATGSEPPIPDWYPAPRDTSPATLYSSPGGFASFDSAVSASISAYNASQSSSSSSGGSSFSSSGGSWGGGGGGGGGTW</sequence>
<dbReference type="Proteomes" id="UP000193781">
    <property type="component" value="Unassembled WGS sequence"/>
</dbReference>
<comment type="caution">
    <text evidence="5">The sequence shown here is derived from an EMBL/GenBank/DDBJ whole genome shotgun (WGS) entry which is preliminary data.</text>
</comment>
<dbReference type="AlphaFoldDB" id="A0A1X1Z2R2"/>
<evidence type="ECO:0000259" key="4">
    <source>
        <dbReference type="Pfam" id="PF20990"/>
    </source>
</evidence>
<evidence type="ECO:0000256" key="2">
    <source>
        <dbReference type="SAM" id="Phobius"/>
    </source>
</evidence>
<evidence type="ECO:0000256" key="1">
    <source>
        <dbReference type="SAM" id="MobiDB-lite"/>
    </source>
</evidence>
<protein>
    <recommendedName>
        <fullName evidence="7">DUF2207 domain-containing protein</fullName>
    </recommendedName>
</protein>
<keyword evidence="6" id="KW-1185">Reference proteome</keyword>
<dbReference type="Pfam" id="PF20990">
    <property type="entry name" value="DUF2207_C"/>
    <property type="match status" value="1"/>
</dbReference>
<evidence type="ECO:0000313" key="5">
    <source>
        <dbReference type="EMBL" id="ORW17594.1"/>
    </source>
</evidence>
<feature type="transmembrane region" description="Helical" evidence="2">
    <location>
        <begin position="500"/>
        <end position="520"/>
    </location>
</feature>
<feature type="domain" description="Predicted membrane protein YciQ-like C-terminal" evidence="4">
    <location>
        <begin position="353"/>
        <end position="578"/>
    </location>
</feature>
<feature type="compositionally biased region" description="Low complexity" evidence="1">
    <location>
        <begin position="628"/>
        <end position="644"/>
    </location>
</feature>
<accession>A0A1X1Z2R2</accession>